<keyword evidence="1" id="KW-0472">Membrane</keyword>
<reference evidence="2 3" key="1">
    <citation type="submission" date="2014-03" db="EMBL/GenBank/DDBJ databases">
        <title>Draft genome of the hookworm Oesophagostomum dentatum.</title>
        <authorList>
            <person name="Mitreva M."/>
        </authorList>
    </citation>
    <scope>NUCLEOTIDE SEQUENCE [LARGE SCALE GENOMIC DNA]</scope>
    <source>
        <strain evidence="2 3">OD-Hann</strain>
    </source>
</reference>
<keyword evidence="1" id="KW-0812">Transmembrane</keyword>
<organism evidence="2 3">
    <name type="scientific">Oesophagostomum dentatum</name>
    <name type="common">Nodular worm</name>
    <dbReference type="NCBI Taxonomy" id="61180"/>
    <lineage>
        <taxon>Eukaryota</taxon>
        <taxon>Metazoa</taxon>
        <taxon>Ecdysozoa</taxon>
        <taxon>Nematoda</taxon>
        <taxon>Chromadorea</taxon>
        <taxon>Rhabditida</taxon>
        <taxon>Rhabditina</taxon>
        <taxon>Rhabditomorpha</taxon>
        <taxon>Strongyloidea</taxon>
        <taxon>Strongylidae</taxon>
        <taxon>Oesophagostomum</taxon>
    </lineage>
</organism>
<dbReference type="Proteomes" id="UP000053660">
    <property type="component" value="Unassembled WGS sequence"/>
</dbReference>
<protein>
    <submittedName>
        <fullName evidence="2">Uncharacterized protein</fullName>
    </submittedName>
</protein>
<dbReference type="AlphaFoldDB" id="A0A0B1RUF3"/>
<keyword evidence="1" id="KW-1133">Transmembrane helix</keyword>
<keyword evidence="3" id="KW-1185">Reference proteome</keyword>
<feature type="transmembrane region" description="Helical" evidence="1">
    <location>
        <begin position="32"/>
        <end position="50"/>
    </location>
</feature>
<evidence type="ECO:0000256" key="1">
    <source>
        <dbReference type="SAM" id="Phobius"/>
    </source>
</evidence>
<name>A0A0B1RUF3_OESDE</name>
<evidence type="ECO:0000313" key="3">
    <source>
        <dbReference type="Proteomes" id="UP000053660"/>
    </source>
</evidence>
<gene>
    <name evidence="2" type="ORF">OESDEN_25113</name>
</gene>
<accession>A0A0B1RUF3</accession>
<evidence type="ECO:0000313" key="2">
    <source>
        <dbReference type="EMBL" id="KHJ75271.1"/>
    </source>
</evidence>
<dbReference type="EMBL" id="KN612908">
    <property type="protein sequence ID" value="KHJ75271.1"/>
    <property type="molecule type" value="Genomic_DNA"/>
</dbReference>
<proteinExistence type="predicted"/>
<sequence length="53" mass="6204">MWKNYQTLYMKRHEGETCFSSRNASEIRCRSIVWISLALQLCIGHATVAMKKL</sequence>